<keyword evidence="2" id="KW-1185">Reference proteome</keyword>
<protein>
    <submittedName>
        <fullName evidence="1">Uncharacterized protein</fullName>
    </submittedName>
</protein>
<organism evidence="2">
    <name type="scientific">Volvox carteri f. nagariensis</name>
    <dbReference type="NCBI Taxonomy" id="3068"/>
    <lineage>
        <taxon>Eukaryota</taxon>
        <taxon>Viridiplantae</taxon>
        <taxon>Chlorophyta</taxon>
        <taxon>core chlorophytes</taxon>
        <taxon>Chlorophyceae</taxon>
        <taxon>CS clade</taxon>
        <taxon>Chlamydomonadales</taxon>
        <taxon>Volvocaceae</taxon>
        <taxon>Volvox</taxon>
    </lineage>
</organism>
<dbReference type="EMBL" id="GL378408">
    <property type="protein sequence ID" value="EFJ40728.1"/>
    <property type="molecule type" value="Genomic_DNA"/>
</dbReference>
<sequence>MLPHCLHGQHDHTERGCELPVELEVVEEGTTGYIEHTLWLFRWHSTRWYGSCWKALWLQGSRAMPGVLLVHTWVEQFSTRGSTGVGGITRFSTRERVRLSICRGAKASAANEWVPLASGRLCKLANLSYGPVRSTKNLATFVAEVVDSLPGTPAIAAGSSSGDVDVVCCSQLMANYHSVCNTAI</sequence>
<proteinExistence type="predicted"/>
<dbReference type="AlphaFoldDB" id="D8UHR7"/>
<dbReference type="Proteomes" id="UP000001058">
    <property type="component" value="Unassembled WGS sequence"/>
</dbReference>
<evidence type="ECO:0000313" key="2">
    <source>
        <dbReference type="Proteomes" id="UP000001058"/>
    </source>
</evidence>
<evidence type="ECO:0000313" key="1">
    <source>
        <dbReference type="EMBL" id="EFJ40728.1"/>
    </source>
</evidence>
<gene>
    <name evidence="1" type="ORF">VOLCADRAFT_99420</name>
</gene>
<accession>D8UHR7</accession>
<dbReference type="RefSeq" id="XP_002958194.1">
    <property type="nucleotide sequence ID" value="XM_002958148.1"/>
</dbReference>
<dbReference type="InParanoid" id="D8UHR7"/>
<dbReference type="GeneID" id="9623291"/>
<name>D8UHR7_VOLCA</name>
<dbReference type="KEGG" id="vcn:VOLCADRAFT_99420"/>
<reference evidence="1 2" key="1">
    <citation type="journal article" date="2010" name="Science">
        <title>Genomic analysis of organismal complexity in the multicellular green alga Volvox carteri.</title>
        <authorList>
            <person name="Prochnik S.E."/>
            <person name="Umen J."/>
            <person name="Nedelcu A.M."/>
            <person name="Hallmann A."/>
            <person name="Miller S.M."/>
            <person name="Nishii I."/>
            <person name="Ferris P."/>
            <person name="Kuo A."/>
            <person name="Mitros T."/>
            <person name="Fritz-Laylin L.K."/>
            <person name="Hellsten U."/>
            <person name="Chapman J."/>
            <person name="Simakov O."/>
            <person name="Rensing S.A."/>
            <person name="Terry A."/>
            <person name="Pangilinan J."/>
            <person name="Kapitonov V."/>
            <person name="Jurka J."/>
            <person name="Salamov A."/>
            <person name="Shapiro H."/>
            <person name="Schmutz J."/>
            <person name="Grimwood J."/>
            <person name="Lindquist E."/>
            <person name="Lucas S."/>
            <person name="Grigoriev I.V."/>
            <person name="Schmitt R."/>
            <person name="Kirk D."/>
            <person name="Rokhsar D.S."/>
        </authorList>
    </citation>
    <scope>NUCLEOTIDE SEQUENCE [LARGE SCALE GENOMIC DNA]</scope>
    <source>
        <strain evidence="2">f. Nagariensis / Eve</strain>
    </source>
</reference>